<evidence type="ECO:0000313" key="2">
    <source>
        <dbReference type="EMBL" id="KAF2187039.1"/>
    </source>
</evidence>
<name>A0A6A6E902_9PEZI</name>
<keyword evidence="3" id="KW-1185">Reference proteome</keyword>
<dbReference type="InterPro" id="IPR056125">
    <property type="entry name" value="DUF7708"/>
</dbReference>
<accession>A0A6A6E902</accession>
<evidence type="ECO:0000259" key="1">
    <source>
        <dbReference type="Pfam" id="PF24809"/>
    </source>
</evidence>
<gene>
    <name evidence="2" type="ORF">K469DRAFT_772915</name>
</gene>
<protein>
    <recommendedName>
        <fullName evidence="1">DUF7708 domain-containing protein</fullName>
    </recommendedName>
</protein>
<feature type="domain" description="DUF7708" evidence="1">
    <location>
        <begin position="1"/>
        <end position="88"/>
    </location>
</feature>
<sequence length="189" mass="21320">MDVFLPHHPEYIAIAWDAMKLLFGTIVEHERLGITIVTGLCDIADALPRMELAGIIYPTSMMTQTIAMSYARIISFLIRALDWYEEDLTIARSQVEQKDMHHQLHNVAKQGDRDYQLLRTLKAAVKQIQESIASAQTLNDSTHLAVRHKLSEIQLTQALSIVGLACGLDHKSCLQASFLLRDEHKSDRG</sequence>
<dbReference type="AlphaFoldDB" id="A0A6A6E902"/>
<dbReference type="OrthoDB" id="61900at2759"/>
<proteinExistence type="predicted"/>
<organism evidence="2 3">
    <name type="scientific">Zopfia rhizophila CBS 207.26</name>
    <dbReference type="NCBI Taxonomy" id="1314779"/>
    <lineage>
        <taxon>Eukaryota</taxon>
        <taxon>Fungi</taxon>
        <taxon>Dikarya</taxon>
        <taxon>Ascomycota</taxon>
        <taxon>Pezizomycotina</taxon>
        <taxon>Dothideomycetes</taxon>
        <taxon>Dothideomycetes incertae sedis</taxon>
        <taxon>Zopfiaceae</taxon>
        <taxon>Zopfia</taxon>
    </lineage>
</organism>
<evidence type="ECO:0000313" key="3">
    <source>
        <dbReference type="Proteomes" id="UP000800200"/>
    </source>
</evidence>
<reference evidence="2" key="1">
    <citation type="journal article" date="2020" name="Stud. Mycol.">
        <title>101 Dothideomycetes genomes: a test case for predicting lifestyles and emergence of pathogens.</title>
        <authorList>
            <person name="Haridas S."/>
            <person name="Albert R."/>
            <person name="Binder M."/>
            <person name="Bloem J."/>
            <person name="Labutti K."/>
            <person name="Salamov A."/>
            <person name="Andreopoulos B."/>
            <person name="Baker S."/>
            <person name="Barry K."/>
            <person name="Bills G."/>
            <person name="Bluhm B."/>
            <person name="Cannon C."/>
            <person name="Castanera R."/>
            <person name="Culley D."/>
            <person name="Daum C."/>
            <person name="Ezra D."/>
            <person name="Gonzalez J."/>
            <person name="Henrissat B."/>
            <person name="Kuo A."/>
            <person name="Liang C."/>
            <person name="Lipzen A."/>
            <person name="Lutzoni F."/>
            <person name="Magnuson J."/>
            <person name="Mondo S."/>
            <person name="Nolan M."/>
            <person name="Ohm R."/>
            <person name="Pangilinan J."/>
            <person name="Park H.-J."/>
            <person name="Ramirez L."/>
            <person name="Alfaro M."/>
            <person name="Sun H."/>
            <person name="Tritt A."/>
            <person name="Yoshinaga Y."/>
            <person name="Zwiers L.-H."/>
            <person name="Turgeon B."/>
            <person name="Goodwin S."/>
            <person name="Spatafora J."/>
            <person name="Crous P."/>
            <person name="Grigoriev I."/>
        </authorList>
    </citation>
    <scope>NUCLEOTIDE SEQUENCE</scope>
    <source>
        <strain evidence="2">CBS 207.26</strain>
    </source>
</reference>
<dbReference type="EMBL" id="ML994628">
    <property type="protein sequence ID" value="KAF2187039.1"/>
    <property type="molecule type" value="Genomic_DNA"/>
</dbReference>
<dbReference type="Proteomes" id="UP000800200">
    <property type="component" value="Unassembled WGS sequence"/>
</dbReference>
<dbReference type="Pfam" id="PF24809">
    <property type="entry name" value="DUF7708"/>
    <property type="match status" value="1"/>
</dbReference>